<comment type="caution">
    <text evidence="2">The sequence shown here is derived from an EMBL/GenBank/DDBJ whole genome shotgun (WGS) entry which is preliminary data.</text>
</comment>
<organism evidence="2 3">
    <name type="scientific">Dreissena polymorpha</name>
    <name type="common">Zebra mussel</name>
    <name type="synonym">Mytilus polymorpha</name>
    <dbReference type="NCBI Taxonomy" id="45954"/>
    <lineage>
        <taxon>Eukaryota</taxon>
        <taxon>Metazoa</taxon>
        <taxon>Spiralia</taxon>
        <taxon>Lophotrochozoa</taxon>
        <taxon>Mollusca</taxon>
        <taxon>Bivalvia</taxon>
        <taxon>Autobranchia</taxon>
        <taxon>Heteroconchia</taxon>
        <taxon>Euheterodonta</taxon>
        <taxon>Imparidentia</taxon>
        <taxon>Neoheterodontei</taxon>
        <taxon>Myida</taxon>
        <taxon>Dreissenoidea</taxon>
        <taxon>Dreissenidae</taxon>
        <taxon>Dreissena</taxon>
    </lineage>
</organism>
<gene>
    <name evidence="2" type="ORF">DPMN_053739</name>
</gene>
<dbReference type="AlphaFoldDB" id="A0A9D4HQJ7"/>
<evidence type="ECO:0000313" key="3">
    <source>
        <dbReference type="Proteomes" id="UP000828390"/>
    </source>
</evidence>
<reference evidence="2" key="2">
    <citation type="submission" date="2020-11" db="EMBL/GenBank/DDBJ databases">
        <authorList>
            <person name="McCartney M.A."/>
            <person name="Auch B."/>
            <person name="Kono T."/>
            <person name="Mallez S."/>
            <person name="Becker A."/>
            <person name="Gohl D.M."/>
            <person name="Silverstein K.A.T."/>
            <person name="Koren S."/>
            <person name="Bechman K.B."/>
            <person name="Herman A."/>
            <person name="Abrahante J.E."/>
            <person name="Garbe J."/>
        </authorList>
    </citation>
    <scope>NUCLEOTIDE SEQUENCE</scope>
    <source>
        <strain evidence="2">Duluth1</strain>
        <tissue evidence="2">Whole animal</tissue>
    </source>
</reference>
<dbReference type="EMBL" id="JAIWYP010000012">
    <property type="protein sequence ID" value="KAH3727794.1"/>
    <property type="molecule type" value="Genomic_DNA"/>
</dbReference>
<keyword evidence="3" id="KW-1185">Reference proteome</keyword>
<name>A0A9D4HQJ7_DREPO</name>
<evidence type="ECO:0000313" key="2">
    <source>
        <dbReference type="EMBL" id="KAH3727794.1"/>
    </source>
</evidence>
<protein>
    <submittedName>
        <fullName evidence="2">Uncharacterized protein</fullName>
    </submittedName>
</protein>
<dbReference type="Proteomes" id="UP000828390">
    <property type="component" value="Unassembled WGS sequence"/>
</dbReference>
<accession>A0A9D4HQJ7</accession>
<feature type="compositionally biased region" description="Polar residues" evidence="1">
    <location>
        <begin position="172"/>
        <end position="187"/>
    </location>
</feature>
<feature type="compositionally biased region" description="Basic and acidic residues" evidence="1">
    <location>
        <begin position="189"/>
        <end position="208"/>
    </location>
</feature>
<feature type="region of interest" description="Disordered" evidence="1">
    <location>
        <begin position="16"/>
        <end position="37"/>
    </location>
</feature>
<feature type="region of interest" description="Disordered" evidence="1">
    <location>
        <begin position="156"/>
        <end position="217"/>
    </location>
</feature>
<reference evidence="2" key="1">
    <citation type="journal article" date="2019" name="bioRxiv">
        <title>The Genome of the Zebra Mussel, Dreissena polymorpha: A Resource for Invasive Species Research.</title>
        <authorList>
            <person name="McCartney M.A."/>
            <person name="Auch B."/>
            <person name="Kono T."/>
            <person name="Mallez S."/>
            <person name="Zhang Y."/>
            <person name="Obille A."/>
            <person name="Becker A."/>
            <person name="Abrahante J.E."/>
            <person name="Garbe J."/>
            <person name="Badalamenti J.P."/>
            <person name="Herman A."/>
            <person name="Mangelson H."/>
            <person name="Liachko I."/>
            <person name="Sullivan S."/>
            <person name="Sone E.D."/>
            <person name="Koren S."/>
            <person name="Silverstein K.A.T."/>
            <person name="Beckman K.B."/>
            <person name="Gohl D.M."/>
        </authorList>
    </citation>
    <scope>NUCLEOTIDE SEQUENCE</scope>
    <source>
        <strain evidence="2">Duluth1</strain>
        <tissue evidence="2">Whole animal</tissue>
    </source>
</reference>
<evidence type="ECO:0000256" key="1">
    <source>
        <dbReference type="SAM" id="MobiDB-lite"/>
    </source>
</evidence>
<proteinExistence type="predicted"/>
<sequence>MAPNYIVTSFETFNKRRQQPLKEKTNITGPHQQQRQKQCVRDQRIQRYINNSPGRDAGKGLQLHLSRKRSILEPVSAKHEQPSIKLQNIGGSNGIGFTTKIIHIYSIVKPKLRYGATTWRTTATIIKKIQEDPQDPLARQERKRIIIYKKTAARLRRPPTETLASERPHLSQACNSKRQSLTWNPQVKRNRDVEAAEESRQEPRRLNEADWPPMPQT</sequence>